<keyword evidence="5" id="KW-0687">Ribonucleoprotein</keyword>
<accession>A0A1I1D0N5</accession>
<dbReference type="RefSeq" id="WP_092317279.1">
    <property type="nucleotide sequence ID" value="NZ_FOKY01000001.1"/>
</dbReference>
<gene>
    <name evidence="7" type="ORF">SAMN02745150_00169</name>
</gene>
<dbReference type="PANTHER" id="PTHR11229">
    <property type="entry name" value="50S RIBOSOMAL PROTEIN L3"/>
    <property type="match status" value="1"/>
</dbReference>
<comment type="similarity">
    <text evidence="1">Belongs to the universal ribosomal protein uL3 family.</text>
</comment>
<dbReference type="Gene3D" id="2.40.30.10">
    <property type="entry name" value="Translation factors"/>
    <property type="match status" value="2"/>
</dbReference>
<dbReference type="GO" id="GO:0022625">
    <property type="term" value="C:cytosolic large ribosomal subunit"/>
    <property type="evidence" value="ECO:0007669"/>
    <property type="project" value="TreeGrafter"/>
</dbReference>
<dbReference type="STRING" id="34097.SAMN02745150_00169"/>
<dbReference type="Pfam" id="PF00297">
    <property type="entry name" value="Ribosomal_L3"/>
    <property type="match status" value="1"/>
</dbReference>
<dbReference type="InterPro" id="IPR019927">
    <property type="entry name" value="Ribosomal_uL3_bac/org-type"/>
</dbReference>
<keyword evidence="3" id="KW-0694">RNA-binding</keyword>
<evidence type="ECO:0000256" key="6">
    <source>
        <dbReference type="NCBIfam" id="TIGR03625"/>
    </source>
</evidence>
<sequence length="201" mass="22216">MKAKNVGIIGKKLGMTQLYDSKGTLCGVTVVDFSDMNVLGFRTVEKDGYNAVILGYDFKTVKTGNKQREIPKFVSEIRIEDVSPYQEGRYTEILESIDKVDVSGTMKGKGFQGAMKRWHFGGGPASHGSKTHRRPGSIGQNTFPARVFKGKKMPGHMGNQKVTVLSQRLLRVDVERRLLFIEGSVPGSKQSYVTVRDAVKG</sequence>
<dbReference type="SUPFAM" id="SSF50447">
    <property type="entry name" value="Translation proteins"/>
    <property type="match status" value="1"/>
</dbReference>
<dbReference type="FunFam" id="2.40.30.10:FF:000004">
    <property type="entry name" value="50S ribosomal protein L3"/>
    <property type="match status" value="1"/>
</dbReference>
<proteinExistence type="inferred from homology"/>
<keyword evidence="4 7" id="KW-0689">Ribosomal protein</keyword>
<dbReference type="NCBIfam" id="TIGR03625">
    <property type="entry name" value="L3_bact"/>
    <property type="match status" value="1"/>
</dbReference>
<name>A0A1I1D0N5_BREAD</name>
<evidence type="ECO:0000313" key="7">
    <source>
        <dbReference type="EMBL" id="SFB68354.1"/>
    </source>
</evidence>
<evidence type="ECO:0000256" key="4">
    <source>
        <dbReference type="ARBA" id="ARBA00022980"/>
    </source>
</evidence>
<evidence type="ECO:0000256" key="5">
    <source>
        <dbReference type="ARBA" id="ARBA00023274"/>
    </source>
</evidence>
<dbReference type="EMBL" id="FOKY01000001">
    <property type="protein sequence ID" value="SFB68354.1"/>
    <property type="molecule type" value="Genomic_DNA"/>
</dbReference>
<evidence type="ECO:0000256" key="3">
    <source>
        <dbReference type="ARBA" id="ARBA00022884"/>
    </source>
</evidence>
<evidence type="ECO:0000256" key="2">
    <source>
        <dbReference type="ARBA" id="ARBA00022730"/>
    </source>
</evidence>
<dbReference type="GO" id="GO:0006412">
    <property type="term" value="P:translation"/>
    <property type="evidence" value="ECO:0007669"/>
    <property type="project" value="UniProtKB-UniRule"/>
</dbReference>
<dbReference type="InterPro" id="IPR009000">
    <property type="entry name" value="Transl_B-barrel_sf"/>
</dbReference>
<dbReference type="AlphaFoldDB" id="A0A1I1D0N5"/>
<evidence type="ECO:0000256" key="1">
    <source>
        <dbReference type="ARBA" id="ARBA00006540"/>
    </source>
</evidence>
<dbReference type="OrthoDB" id="9806135at2"/>
<dbReference type="PANTHER" id="PTHR11229:SF16">
    <property type="entry name" value="LARGE RIBOSOMAL SUBUNIT PROTEIN UL3C"/>
    <property type="match status" value="1"/>
</dbReference>
<dbReference type="GO" id="GO:0003735">
    <property type="term" value="F:structural constituent of ribosome"/>
    <property type="evidence" value="ECO:0007669"/>
    <property type="project" value="UniProtKB-UniRule"/>
</dbReference>
<dbReference type="InterPro" id="IPR000597">
    <property type="entry name" value="Ribosomal_uL3"/>
</dbReference>
<organism evidence="7 8">
    <name type="scientific">Brevinema andersonii</name>
    <dbReference type="NCBI Taxonomy" id="34097"/>
    <lineage>
        <taxon>Bacteria</taxon>
        <taxon>Pseudomonadati</taxon>
        <taxon>Spirochaetota</taxon>
        <taxon>Spirochaetia</taxon>
        <taxon>Brevinematales</taxon>
        <taxon>Brevinemataceae</taxon>
        <taxon>Brevinema</taxon>
    </lineage>
</organism>
<evidence type="ECO:0000313" key="8">
    <source>
        <dbReference type="Proteomes" id="UP000240042"/>
    </source>
</evidence>
<keyword evidence="2" id="KW-0699">rRNA-binding</keyword>
<protein>
    <recommendedName>
        <fullName evidence="6">50S ribosomal protein L3</fullName>
    </recommendedName>
</protein>
<keyword evidence="8" id="KW-1185">Reference proteome</keyword>
<dbReference type="Proteomes" id="UP000240042">
    <property type="component" value="Unassembled WGS sequence"/>
</dbReference>
<reference evidence="8" key="1">
    <citation type="submission" date="2016-10" db="EMBL/GenBank/DDBJ databases">
        <authorList>
            <person name="Varghese N."/>
            <person name="Submissions S."/>
        </authorList>
    </citation>
    <scope>NUCLEOTIDE SEQUENCE [LARGE SCALE GENOMIC DNA]</scope>
    <source>
        <strain evidence="8">ATCC 43811</strain>
    </source>
</reference>
<dbReference type="GO" id="GO:0019843">
    <property type="term" value="F:rRNA binding"/>
    <property type="evidence" value="ECO:0007669"/>
    <property type="project" value="UniProtKB-KW"/>
</dbReference>